<feature type="domain" description="Nitroreductase" evidence="3">
    <location>
        <begin position="21"/>
        <end position="197"/>
    </location>
</feature>
<dbReference type="PANTHER" id="PTHR43673:SF10">
    <property type="entry name" value="NADH DEHYDROGENASE_NAD(P)H NITROREDUCTASE XCC3605-RELATED"/>
    <property type="match status" value="1"/>
</dbReference>
<keyword evidence="5" id="KW-1185">Reference proteome</keyword>
<dbReference type="Pfam" id="PF00881">
    <property type="entry name" value="Nitroreductase"/>
    <property type="match status" value="1"/>
</dbReference>
<proteinExistence type="inferred from homology"/>
<dbReference type="GO" id="GO:0016491">
    <property type="term" value="F:oxidoreductase activity"/>
    <property type="evidence" value="ECO:0007669"/>
    <property type="project" value="UniProtKB-KW"/>
</dbReference>
<comment type="caution">
    <text evidence="4">The sequence shown here is derived from an EMBL/GenBank/DDBJ whole genome shotgun (WGS) entry which is preliminary data.</text>
</comment>
<gene>
    <name evidence="4" type="primary">txxe 1666-ydgI1</name>
    <name evidence="4" type="ORF">TXXE_07520</name>
</gene>
<accession>A0ABN7RRE7</accession>
<dbReference type="RefSeq" id="WP_213484076.1">
    <property type="nucleotide sequence ID" value="NZ_CAJRAY010000033.1"/>
</dbReference>
<evidence type="ECO:0000259" key="3">
    <source>
        <dbReference type="Pfam" id="PF00881"/>
    </source>
</evidence>
<dbReference type="EMBL" id="CAJRAY010000033">
    <property type="protein sequence ID" value="CAG5084085.1"/>
    <property type="molecule type" value="Genomic_DNA"/>
</dbReference>
<sequence>MRTDQAFRLAERIPADFGEVIRTRRSVRHYDPNFVLSREEIKSLLADTVLAPSSNNLQPWRFLVIDQQEDKEKLYPIAYNQRQVLEASATIAVLGDIEGYKRVDEITRIAVERGYMTEEFAAQQRERVASSYGSMSREALKQIALIDGSLASMQLMLAARARGLDTVPMGGFDHGQFIKAFNVPDNYVPVMLIAVGKAAAEGRPTARLAVDDVTTWGSF</sequence>
<dbReference type="Proteomes" id="UP000681526">
    <property type="component" value="Unassembled WGS sequence"/>
</dbReference>
<evidence type="ECO:0000256" key="2">
    <source>
        <dbReference type="ARBA" id="ARBA00023002"/>
    </source>
</evidence>
<dbReference type="SUPFAM" id="SSF55469">
    <property type="entry name" value="FMN-dependent nitroreductase-like"/>
    <property type="match status" value="1"/>
</dbReference>
<evidence type="ECO:0000313" key="5">
    <source>
        <dbReference type="Proteomes" id="UP000681526"/>
    </source>
</evidence>
<name>A0ABN7RRE7_THEXY</name>
<organism evidence="4 5">
    <name type="scientific">Thermobacillus xylanilyticus</name>
    <dbReference type="NCBI Taxonomy" id="76633"/>
    <lineage>
        <taxon>Bacteria</taxon>
        <taxon>Bacillati</taxon>
        <taxon>Bacillota</taxon>
        <taxon>Bacilli</taxon>
        <taxon>Bacillales</taxon>
        <taxon>Paenibacillaceae</taxon>
        <taxon>Thermobacillus</taxon>
    </lineage>
</organism>
<keyword evidence="2 4" id="KW-0560">Oxidoreductase</keyword>
<dbReference type="EC" id="1.-.-.-" evidence="4"/>
<comment type="similarity">
    <text evidence="1">Belongs to the nitroreductase family.</text>
</comment>
<protein>
    <submittedName>
        <fullName evidence="4">Nitroreductase</fullName>
        <ecNumber evidence="4">1.-.-.-</ecNumber>
    </submittedName>
</protein>
<dbReference type="PANTHER" id="PTHR43673">
    <property type="entry name" value="NAD(P)H NITROREDUCTASE YDGI-RELATED"/>
    <property type="match status" value="1"/>
</dbReference>
<evidence type="ECO:0000256" key="1">
    <source>
        <dbReference type="ARBA" id="ARBA00007118"/>
    </source>
</evidence>
<reference evidence="4 5" key="1">
    <citation type="submission" date="2021-04" db="EMBL/GenBank/DDBJ databases">
        <authorList>
            <person name="Rakotoarivonina H."/>
        </authorList>
    </citation>
    <scope>NUCLEOTIDE SEQUENCE [LARGE SCALE GENOMIC DNA]</scope>
    <source>
        <strain evidence="4 5">XE</strain>
    </source>
</reference>
<dbReference type="Gene3D" id="3.40.109.10">
    <property type="entry name" value="NADH Oxidase"/>
    <property type="match status" value="1"/>
</dbReference>
<evidence type="ECO:0000313" key="4">
    <source>
        <dbReference type="EMBL" id="CAG5084085.1"/>
    </source>
</evidence>
<dbReference type="InterPro" id="IPR000415">
    <property type="entry name" value="Nitroreductase-like"/>
</dbReference>
<dbReference type="InterPro" id="IPR029479">
    <property type="entry name" value="Nitroreductase"/>
</dbReference>
<dbReference type="CDD" id="cd02137">
    <property type="entry name" value="MhqN-like"/>
    <property type="match status" value="1"/>
</dbReference>